<dbReference type="VEuPathDB" id="MicrosporidiaDB:CWI39_1374p0020"/>
<gene>
    <name evidence="1" type="ORF">CWI39_1374p0020</name>
</gene>
<protein>
    <submittedName>
        <fullName evidence="1">Uncharacterized protein</fullName>
    </submittedName>
</protein>
<name>A0A4Q9L4K8_9MICR</name>
<dbReference type="Proteomes" id="UP000293045">
    <property type="component" value="Unassembled WGS sequence"/>
</dbReference>
<proteinExistence type="predicted"/>
<organism evidence="1 2">
    <name type="scientific">Hamiltosporidium magnivora</name>
    <dbReference type="NCBI Taxonomy" id="148818"/>
    <lineage>
        <taxon>Eukaryota</taxon>
        <taxon>Fungi</taxon>
        <taxon>Fungi incertae sedis</taxon>
        <taxon>Microsporidia</taxon>
        <taxon>Dubosqiidae</taxon>
        <taxon>Hamiltosporidium</taxon>
    </lineage>
</organism>
<evidence type="ECO:0000313" key="1">
    <source>
        <dbReference type="EMBL" id="TBU01490.1"/>
    </source>
</evidence>
<evidence type="ECO:0000313" key="2">
    <source>
        <dbReference type="Proteomes" id="UP000293045"/>
    </source>
</evidence>
<accession>A0A4Q9L4K8</accession>
<reference evidence="1 2" key="1">
    <citation type="submission" date="2017-12" db="EMBL/GenBank/DDBJ databases">
        <authorList>
            <person name="Pombert J.-F."/>
            <person name="Haag K.L."/>
            <person name="Ebert D."/>
        </authorList>
    </citation>
    <scope>NUCLEOTIDE SEQUENCE [LARGE SCALE GENOMIC DNA]</scope>
    <source>
        <strain evidence="1">IL-BN-2</strain>
    </source>
</reference>
<comment type="caution">
    <text evidence="1">The sequence shown here is derived from an EMBL/GenBank/DDBJ whole genome shotgun (WGS) entry which is preliminary data.</text>
</comment>
<dbReference type="AlphaFoldDB" id="A0A4Q9L4K8"/>
<sequence length="57" mass="6720">MLKDCKYSTQEDGETILLMDEEDLKEPTHSIKETTVMQDSVKHDKKIMDPLFHTEEH</sequence>
<dbReference type="EMBL" id="PIXR01001374">
    <property type="protein sequence ID" value="TBU01490.1"/>
    <property type="molecule type" value="Genomic_DNA"/>
</dbReference>